<comment type="caution">
    <text evidence="1">The sequence shown here is derived from an EMBL/GenBank/DDBJ whole genome shotgun (WGS) entry which is preliminary data.</text>
</comment>
<keyword evidence="2" id="KW-1185">Reference proteome</keyword>
<gene>
    <name evidence="1" type="ORF">N7G274_007352</name>
</gene>
<dbReference type="Proteomes" id="UP001590950">
    <property type="component" value="Unassembled WGS sequence"/>
</dbReference>
<reference evidence="1 2" key="1">
    <citation type="submission" date="2024-09" db="EMBL/GenBank/DDBJ databases">
        <title>Rethinking Asexuality: The Enigmatic Case of Functional Sexual Genes in Lepraria (Stereocaulaceae).</title>
        <authorList>
            <person name="Doellman M."/>
            <person name="Sun Y."/>
            <person name="Barcenas-Pena A."/>
            <person name="Lumbsch H.T."/>
            <person name="Grewe F."/>
        </authorList>
    </citation>
    <scope>NUCLEOTIDE SEQUENCE [LARGE SCALE GENOMIC DNA]</scope>
    <source>
        <strain evidence="1 2">Mercado 3170</strain>
    </source>
</reference>
<proteinExistence type="predicted"/>
<evidence type="ECO:0000313" key="2">
    <source>
        <dbReference type="Proteomes" id="UP001590950"/>
    </source>
</evidence>
<name>A0ABR4A5A4_9LECA</name>
<protein>
    <submittedName>
        <fullName evidence="1">Uncharacterized protein</fullName>
    </submittedName>
</protein>
<accession>A0ABR4A5A4</accession>
<organism evidence="1 2">
    <name type="scientific">Stereocaulon virgatum</name>
    <dbReference type="NCBI Taxonomy" id="373712"/>
    <lineage>
        <taxon>Eukaryota</taxon>
        <taxon>Fungi</taxon>
        <taxon>Dikarya</taxon>
        <taxon>Ascomycota</taxon>
        <taxon>Pezizomycotina</taxon>
        <taxon>Lecanoromycetes</taxon>
        <taxon>OSLEUM clade</taxon>
        <taxon>Lecanoromycetidae</taxon>
        <taxon>Lecanorales</taxon>
        <taxon>Lecanorineae</taxon>
        <taxon>Stereocaulaceae</taxon>
        <taxon>Stereocaulon</taxon>
    </lineage>
</organism>
<sequence>MALGLQYQLLDTNASYSEYLKNTVPSRIPPNGIPKQDFYIDVYNPKGVHPDEVWVPGVRGAKGLEERSSCSKSHSASQQ</sequence>
<evidence type="ECO:0000313" key="1">
    <source>
        <dbReference type="EMBL" id="KAL2039949.1"/>
    </source>
</evidence>
<dbReference type="EMBL" id="JBEFKJ010000023">
    <property type="protein sequence ID" value="KAL2039949.1"/>
    <property type="molecule type" value="Genomic_DNA"/>
</dbReference>